<feature type="region of interest" description="Disordered" evidence="6">
    <location>
        <begin position="558"/>
        <end position="601"/>
    </location>
</feature>
<evidence type="ECO:0000313" key="9">
    <source>
        <dbReference type="Proteomes" id="UP000095280"/>
    </source>
</evidence>
<dbReference type="InterPro" id="IPR011129">
    <property type="entry name" value="CSD"/>
</dbReference>
<feature type="domain" description="CSD" evidence="7">
    <location>
        <begin position="62"/>
        <end position="131"/>
    </location>
</feature>
<dbReference type="SUPFAM" id="SSF50249">
    <property type="entry name" value="Nucleic acid-binding proteins"/>
    <property type="match status" value="2"/>
</dbReference>
<protein>
    <submittedName>
        <fullName evidence="10">CSD domain-containing protein</fullName>
    </submittedName>
</protein>
<proteinExistence type="inferred from homology"/>
<evidence type="ECO:0000313" key="10">
    <source>
        <dbReference type="WBParaSite" id="maker-uti_cns_0000218-snap-gene-1.43-mRNA-1"/>
    </source>
</evidence>
<evidence type="ECO:0000256" key="1">
    <source>
        <dbReference type="ARBA" id="ARBA00004496"/>
    </source>
</evidence>
<feature type="region of interest" description="Disordered" evidence="6">
    <location>
        <begin position="388"/>
        <end position="415"/>
    </location>
</feature>
<evidence type="ECO:0000256" key="5">
    <source>
        <dbReference type="ARBA" id="ARBA00044751"/>
    </source>
</evidence>
<dbReference type="Pfam" id="PF23456">
    <property type="entry name" value="CSDE1"/>
    <property type="match status" value="1"/>
</dbReference>
<dbReference type="PROSITE" id="PS51857">
    <property type="entry name" value="CSD_2"/>
    <property type="match status" value="2"/>
</dbReference>
<keyword evidence="4" id="KW-0694">RNA-binding</keyword>
<dbReference type="InterPro" id="IPR024642">
    <property type="entry name" value="SUZ-C"/>
</dbReference>
<dbReference type="AlphaFoldDB" id="A0A1I8FX36"/>
<accession>A0A1I8FX36</accession>
<reference evidence="10" key="1">
    <citation type="submission" date="2016-11" db="UniProtKB">
        <authorList>
            <consortium name="WormBaseParasite"/>
        </authorList>
    </citation>
    <scope>IDENTIFICATION</scope>
</reference>
<dbReference type="Proteomes" id="UP000095280">
    <property type="component" value="Unplaced"/>
</dbReference>
<dbReference type="PANTHER" id="PTHR12913:SF1">
    <property type="entry name" value="COLD SHOCK DOMAIN-CONTAINING PROTEIN E1"/>
    <property type="match status" value="1"/>
</dbReference>
<evidence type="ECO:0000256" key="6">
    <source>
        <dbReference type="SAM" id="MobiDB-lite"/>
    </source>
</evidence>
<evidence type="ECO:0000259" key="7">
    <source>
        <dbReference type="PROSITE" id="PS51857"/>
    </source>
</evidence>
<evidence type="ECO:0000256" key="2">
    <source>
        <dbReference type="ARBA" id="ARBA00022490"/>
    </source>
</evidence>
<feature type="region of interest" description="Disordered" evidence="6">
    <location>
        <begin position="622"/>
        <end position="646"/>
    </location>
</feature>
<keyword evidence="3" id="KW-0677">Repeat</keyword>
<comment type="similarity">
    <text evidence="5">Belongs to the UNR family.</text>
</comment>
<dbReference type="GO" id="GO:0005737">
    <property type="term" value="C:cytoplasm"/>
    <property type="evidence" value="ECO:0007669"/>
    <property type="project" value="UniProtKB-SubCell"/>
</dbReference>
<keyword evidence="9" id="KW-1185">Reference proteome</keyword>
<comment type="subcellular location">
    <subcellularLocation>
        <location evidence="1">Cytoplasm</location>
    </subcellularLocation>
</comment>
<dbReference type="Gene3D" id="2.40.50.140">
    <property type="entry name" value="Nucleic acid-binding proteins"/>
    <property type="match status" value="2"/>
</dbReference>
<dbReference type="PROSITE" id="PS51938">
    <property type="entry name" value="SUZ_C"/>
    <property type="match status" value="1"/>
</dbReference>
<evidence type="ECO:0000256" key="4">
    <source>
        <dbReference type="ARBA" id="ARBA00022884"/>
    </source>
</evidence>
<dbReference type="PANTHER" id="PTHR12913">
    <property type="entry name" value="UNR PROTEIN N-RAS UPSTREAM GENE PROTEIN"/>
    <property type="match status" value="1"/>
</dbReference>
<sequence>MAESESITDAGVDDDEEDAVPVGAALGRRGRGDLVRELLTINEVLKRARKAFDDPESAAQANETSQIDQLQGTFGFIKSYSPSEGRLFFHFKDLPPEQPPDSLKIGDSVEFRIRRDPRGGNKRVQAYCVSKTGQNTANQQPMQSQSSVSSTVLEGTVVSPCKPGEPGKIAHVFNGEYFFLPYTKESVRNGESLNAGELVFFQVASGPGDPDSHASASWAVNVHRPAASRCRGIVSSLKDNYGFIEREDRVQDVHFHFSGCPEGRQPPLGAPVEFSLQLSRSGRETATDIVLLPAGSVTFADIDQRRLIGTLLRLPTHQRKEPLTGQVSFQCPDTGAFVQLPFGSADLSSRCSLRPGDRVAFNAATDRRDRLRRATAIELDPVETFGQSYDSAAGVNSPQREPRRQGVVHVSPSPSNKGLLVSDSQSFQFDACELVGDDLVGNVGDLVQFSVSDGAPDVAVRLCRLPAEAAAASADRLTLMRPQLLTGVLHQADTEPGIIMYNCAGREKPVCCPLTQISGGARNDRVQFQLLEFPVTGASLACNVRLIDKAADQVAAVASNSQQPQQQPQASKPASKSNSSGSSATQQQPTQPLPPQPRPDRLRHRLKTLVDAQDGPRLVLIRQPARPDGTKGFVNRPRRQTPSGLQTDCSAGAALTVETAALTVQ</sequence>
<dbReference type="Pfam" id="PF00313">
    <property type="entry name" value="CSD"/>
    <property type="match status" value="1"/>
</dbReference>
<dbReference type="InterPro" id="IPR002059">
    <property type="entry name" value="CSP_DNA-bd"/>
</dbReference>
<keyword evidence="2" id="KW-0963">Cytoplasm</keyword>
<feature type="compositionally biased region" description="Low complexity" evidence="6">
    <location>
        <begin position="558"/>
        <end position="590"/>
    </location>
</feature>
<feature type="region of interest" description="Disordered" evidence="6">
    <location>
        <begin position="1"/>
        <end position="20"/>
    </location>
</feature>
<evidence type="ECO:0000259" key="8">
    <source>
        <dbReference type="PROSITE" id="PS51938"/>
    </source>
</evidence>
<name>A0A1I8FX36_9PLAT</name>
<organism evidence="9 10">
    <name type="scientific">Macrostomum lignano</name>
    <dbReference type="NCBI Taxonomy" id="282301"/>
    <lineage>
        <taxon>Eukaryota</taxon>
        <taxon>Metazoa</taxon>
        <taxon>Spiralia</taxon>
        <taxon>Lophotrochozoa</taxon>
        <taxon>Platyhelminthes</taxon>
        <taxon>Rhabditophora</taxon>
        <taxon>Macrostomorpha</taxon>
        <taxon>Macrostomida</taxon>
        <taxon>Macrostomidae</taxon>
        <taxon>Macrostomum</taxon>
    </lineage>
</organism>
<feature type="compositionally biased region" description="Polar residues" evidence="6">
    <location>
        <begin position="388"/>
        <end position="399"/>
    </location>
</feature>
<dbReference type="InterPro" id="IPR012340">
    <property type="entry name" value="NA-bd_OB-fold"/>
</dbReference>
<evidence type="ECO:0000256" key="3">
    <source>
        <dbReference type="ARBA" id="ARBA00022737"/>
    </source>
</evidence>
<dbReference type="Pfam" id="PF12901">
    <property type="entry name" value="SUZ-C"/>
    <property type="match status" value="1"/>
</dbReference>
<dbReference type="WBParaSite" id="maker-uti_cns_0000218-snap-gene-1.43-mRNA-1">
    <property type="protein sequence ID" value="maker-uti_cns_0000218-snap-gene-1.43-mRNA-1"/>
    <property type="gene ID" value="maker-uti_cns_0000218-snap-gene-1.43"/>
</dbReference>
<feature type="domain" description="CSD" evidence="7">
    <location>
        <begin position="229"/>
        <end position="291"/>
    </location>
</feature>
<feature type="domain" description="SUZ-C" evidence="8">
    <location>
        <begin position="597"/>
        <end position="637"/>
    </location>
</feature>
<dbReference type="InterPro" id="IPR056400">
    <property type="entry name" value="CSDE1"/>
</dbReference>
<dbReference type="GO" id="GO:0003723">
    <property type="term" value="F:RNA binding"/>
    <property type="evidence" value="ECO:0007669"/>
    <property type="project" value="UniProtKB-KW"/>
</dbReference>
<dbReference type="SMART" id="SM00357">
    <property type="entry name" value="CSP"/>
    <property type="match status" value="2"/>
</dbReference>